<proteinExistence type="predicted"/>
<evidence type="ECO:0000313" key="1">
    <source>
        <dbReference type="EMBL" id="SFM34308.1"/>
    </source>
</evidence>
<dbReference type="AlphaFoldDB" id="A0A1I4Q2J5"/>
<name>A0A1I4Q2J5_9RHOB</name>
<dbReference type="STRING" id="254406.SAMN04488042_106158"/>
<dbReference type="OrthoDB" id="9777890at2"/>
<dbReference type="RefSeq" id="WP_093094617.1">
    <property type="nucleotide sequence ID" value="NZ_FOTQ01000006.1"/>
</dbReference>
<gene>
    <name evidence="1" type="ORF">SAMN04488042_106158</name>
</gene>
<dbReference type="EMBL" id="FOTQ01000006">
    <property type="protein sequence ID" value="SFM34308.1"/>
    <property type="molecule type" value="Genomic_DNA"/>
</dbReference>
<keyword evidence="1" id="KW-0808">Transferase</keyword>
<accession>A0A1I4Q2J5</accession>
<dbReference type="Pfam" id="PF13469">
    <property type="entry name" value="Sulfotransfer_3"/>
    <property type="match status" value="1"/>
</dbReference>
<dbReference type="SUPFAM" id="SSF52540">
    <property type="entry name" value="P-loop containing nucleoside triphosphate hydrolases"/>
    <property type="match status" value="1"/>
</dbReference>
<dbReference type="InterPro" id="IPR027417">
    <property type="entry name" value="P-loop_NTPase"/>
</dbReference>
<keyword evidence="2" id="KW-1185">Reference proteome</keyword>
<dbReference type="Gene3D" id="3.40.50.300">
    <property type="entry name" value="P-loop containing nucleotide triphosphate hydrolases"/>
    <property type="match status" value="1"/>
</dbReference>
<reference evidence="1 2" key="1">
    <citation type="submission" date="2016-10" db="EMBL/GenBank/DDBJ databases">
        <authorList>
            <person name="de Groot N.N."/>
        </authorList>
    </citation>
    <scope>NUCLEOTIDE SEQUENCE [LARGE SCALE GENOMIC DNA]</scope>
    <source>
        <strain evidence="1 2">DSM 15283</strain>
    </source>
</reference>
<dbReference type="GO" id="GO:0016740">
    <property type="term" value="F:transferase activity"/>
    <property type="evidence" value="ECO:0007669"/>
    <property type="project" value="UniProtKB-KW"/>
</dbReference>
<sequence>MVAPYIFILGTGHSGGTLLNLLLGASPRTFAAGERLHLWNLRNLHRQDERTRLFWQQAVSRLEANGWPASRLTPEAVLGAGTDLWRSWINIVADISPQPVVVDKSNHLQTVRLLCDAGLVDPFFVHLVRDPRAVAHSYSRMNKLSLAKQRSWQISSTAISSFLDGHENSMILRYEDLAADPWHHTLRILKKAGERVGLNLCSGIPEDVRERGLDDPIFDNVIYGGNVMRHPAKRKGRMIELDVGYLRNMSTFDWATSTLSCLSGLRQFGYPIGRTSMKKMLLQS</sequence>
<evidence type="ECO:0000313" key="2">
    <source>
        <dbReference type="Proteomes" id="UP000199144"/>
    </source>
</evidence>
<protein>
    <submittedName>
        <fullName evidence="1">Sulfotransferase family protein</fullName>
    </submittedName>
</protein>
<dbReference type="Proteomes" id="UP000199144">
    <property type="component" value="Unassembled WGS sequence"/>
</dbReference>
<organism evidence="1 2">
    <name type="scientific">Shimia aestuarii</name>
    <dbReference type="NCBI Taxonomy" id="254406"/>
    <lineage>
        <taxon>Bacteria</taxon>
        <taxon>Pseudomonadati</taxon>
        <taxon>Pseudomonadota</taxon>
        <taxon>Alphaproteobacteria</taxon>
        <taxon>Rhodobacterales</taxon>
        <taxon>Roseobacteraceae</taxon>
    </lineage>
</organism>